<gene>
    <name evidence="2" type="ORF">Tco_0769729</name>
</gene>
<proteinExistence type="predicted"/>
<evidence type="ECO:0000313" key="3">
    <source>
        <dbReference type="Proteomes" id="UP001151760"/>
    </source>
</evidence>
<feature type="region of interest" description="Disordered" evidence="1">
    <location>
        <begin position="1"/>
        <end position="20"/>
    </location>
</feature>
<sequence>MVLDNSKGDQSRERESTSFSSFHLTGSHKFVNHVGESGDLVTETVSKGDTSVVLTTKFEKTKASIQVTHEDKEDDVVMEDEKVMCLGTLDYGVYGMKNNASTIGVSKIRVVDVYDGMFNFSERDGSTNFNKLVEMYNGKYDDNKEKDDDFVVCDLVQPKGVDVLGKDYGTGFIKGLEDVNRTGNVSVRVSYIDNHPQIVQMCDFKLEQERVESLSPKLGLNSGTTASSFEQSLTYGMEFKIEMSNLNENFIHLEEAKKNGDCLGRLKFDIWKWPKRKKVACTKCKIRHGKWKFDIWKWPKRKRKGARCRHMESMFFSGKFETCLIEVLNGGIKDDATWEPIEDIYRRLPTFD</sequence>
<accession>A0ABQ4ZDU4</accession>
<evidence type="ECO:0000256" key="1">
    <source>
        <dbReference type="SAM" id="MobiDB-lite"/>
    </source>
</evidence>
<name>A0ABQ4ZDU4_9ASTR</name>
<reference evidence="2" key="1">
    <citation type="journal article" date="2022" name="Int. J. Mol. Sci.">
        <title>Draft Genome of Tanacetum Coccineum: Genomic Comparison of Closely Related Tanacetum-Family Plants.</title>
        <authorList>
            <person name="Yamashiro T."/>
            <person name="Shiraishi A."/>
            <person name="Nakayama K."/>
            <person name="Satake H."/>
        </authorList>
    </citation>
    <scope>NUCLEOTIDE SEQUENCE</scope>
</reference>
<keyword evidence="3" id="KW-1185">Reference proteome</keyword>
<reference evidence="2" key="2">
    <citation type="submission" date="2022-01" db="EMBL/GenBank/DDBJ databases">
        <authorList>
            <person name="Yamashiro T."/>
            <person name="Shiraishi A."/>
            <person name="Satake H."/>
            <person name="Nakayama K."/>
        </authorList>
    </citation>
    <scope>NUCLEOTIDE SEQUENCE</scope>
</reference>
<dbReference type="EMBL" id="BQNB010011171">
    <property type="protein sequence ID" value="GJS87093.1"/>
    <property type="molecule type" value="Genomic_DNA"/>
</dbReference>
<dbReference type="Proteomes" id="UP001151760">
    <property type="component" value="Unassembled WGS sequence"/>
</dbReference>
<organism evidence="2 3">
    <name type="scientific">Tanacetum coccineum</name>
    <dbReference type="NCBI Taxonomy" id="301880"/>
    <lineage>
        <taxon>Eukaryota</taxon>
        <taxon>Viridiplantae</taxon>
        <taxon>Streptophyta</taxon>
        <taxon>Embryophyta</taxon>
        <taxon>Tracheophyta</taxon>
        <taxon>Spermatophyta</taxon>
        <taxon>Magnoliopsida</taxon>
        <taxon>eudicotyledons</taxon>
        <taxon>Gunneridae</taxon>
        <taxon>Pentapetalae</taxon>
        <taxon>asterids</taxon>
        <taxon>campanulids</taxon>
        <taxon>Asterales</taxon>
        <taxon>Asteraceae</taxon>
        <taxon>Asteroideae</taxon>
        <taxon>Anthemideae</taxon>
        <taxon>Anthemidinae</taxon>
        <taxon>Tanacetum</taxon>
    </lineage>
</organism>
<evidence type="ECO:0000313" key="2">
    <source>
        <dbReference type="EMBL" id="GJS87093.1"/>
    </source>
</evidence>
<comment type="caution">
    <text evidence="2">The sequence shown here is derived from an EMBL/GenBank/DDBJ whole genome shotgun (WGS) entry which is preliminary data.</text>
</comment>
<feature type="compositionally biased region" description="Basic and acidic residues" evidence="1">
    <location>
        <begin position="1"/>
        <end position="16"/>
    </location>
</feature>
<protein>
    <submittedName>
        <fullName evidence="2">Uncharacterized protein</fullName>
    </submittedName>
</protein>